<organism evidence="7 8">
    <name type="scientific">Sesamum angolense</name>
    <dbReference type="NCBI Taxonomy" id="2727404"/>
    <lineage>
        <taxon>Eukaryota</taxon>
        <taxon>Viridiplantae</taxon>
        <taxon>Streptophyta</taxon>
        <taxon>Embryophyta</taxon>
        <taxon>Tracheophyta</taxon>
        <taxon>Spermatophyta</taxon>
        <taxon>Magnoliopsida</taxon>
        <taxon>eudicotyledons</taxon>
        <taxon>Gunneridae</taxon>
        <taxon>Pentapetalae</taxon>
        <taxon>asterids</taxon>
        <taxon>lamiids</taxon>
        <taxon>Lamiales</taxon>
        <taxon>Pedaliaceae</taxon>
        <taxon>Sesamum</taxon>
    </lineage>
</organism>
<reference evidence="7" key="2">
    <citation type="journal article" date="2024" name="Plant">
        <title>Genomic evolution and insights into agronomic trait innovations of Sesamum species.</title>
        <authorList>
            <person name="Miao H."/>
            <person name="Wang L."/>
            <person name="Qu L."/>
            <person name="Liu H."/>
            <person name="Sun Y."/>
            <person name="Le M."/>
            <person name="Wang Q."/>
            <person name="Wei S."/>
            <person name="Zheng Y."/>
            <person name="Lin W."/>
            <person name="Duan Y."/>
            <person name="Cao H."/>
            <person name="Xiong S."/>
            <person name="Wang X."/>
            <person name="Wei L."/>
            <person name="Li C."/>
            <person name="Ma Q."/>
            <person name="Ju M."/>
            <person name="Zhao R."/>
            <person name="Li G."/>
            <person name="Mu C."/>
            <person name="Tian Q."/>
            <person name="Mei H."/>
            <person name="Zhang T."/>
            <person name="Gao T."/>
            <person name="Zhang H."/>
        </authorList>
    </citation>
    <scope>NUCLEOTIDE SEQUENCE</scope>
    <source>
        <strain evidence="7">K16</strain>
    </source>
</reference>
<dbReference type="GO" id="GO:0016138">
    <property type="term" value="P:glycoside biosynthetic process"/>
    <property type="evidence" value="ECO:0007669"/>
    <property type="project" value="UniProtKB-ARBA"/>
</dbReference>
<dbReference type="SUPFAM" id="SSF53756">
    <property type="entry name" value="UDP-Glycosyltransferase/glycogen phosphorylase"/>
    <property type="match status" value="1"/>
</dbReference>
<dbReference type="FunFam" id="3.40.50.2000:FF:000238">
    <property type="entry name" value="Glycosyltransferase"/>
    <property type="match status" value="1"/>
</dbReference>
<name>A0AAE2C0R9_9LAMI</name>
<comment type="caution">
    <text evidence="7">The sequence shown here is derived from an EMBL/GenBank/DDBJ whole genome shotgun (WGS) entry which is preliminary data.</text>
</comment>
<dbReference type="FunFam" id="3.40.50.2000:FF:000060">
    <property type="entry name" value="Glycosyltransferase"/>
    <property type="match status" value="1"/>
</dbReference>
<evidence type="ECO:0000259" key="6">
    <source>
        <dbReference type="Pfam" id="PF26168"/>
    </source>
</evidence>
<evidence type="ECO:0000313" key="7">
    <source>
        <dbReference type="EMBL" id="KAK4404839.1"/>
    </source>
</evidence>
<evidence type="ECO:0000256" key="4">
    <source>
        <dbReference type="RuleBase" id="RU003718"/>
    </source>
</evidence>
<keyword evidence="8" id="KW-1185">Reference proteome</keyword>
<dbReference type="Pfam" id="PF00201">
    <property type="entry name" value="UDPGT"/>
    <property type="match status" value="1"/>
</dbReference>
<accession>A0AAE2C0R9</accession>
<dbReference type="Pfam" id="PF26168">
    <property type="entry name" value="Glyco_transf_N"/>
    <property type="match status" value="1"/>
</dbReference>
<comment type="similarity">
    <text evidence="1 4">Belongs to the UDP-glycosyltransferase family.</text>
</comment>
<dbReference type="PANTHER" id="PTHR48044:SF22">
    <property type="entry name" value="GLYCOSYLTRANSFERASE"/>
    <property type="match status" value="1"/>
</dbReference>
<gene>
    <name evidence="7" type="ORF">Sango_0852500</name>
</gene>
<evidence type="ECO:0000256" key="3">
    <source>
        <dbReference type="ARBA" id="ARBA00022679"/>
    </source>
</evidence>
<dbReference type="EMBL" id="JACGWL010000004">
    <property type="protein sequence ID" value="KAK4404839.1"/>
    <property type="molecule type" value="Genomic_DNA"/>
</dbReference>
<evidence type="ECO:0000256" key="1">
    <source>
        <dbReference type="ARBA" id="ARBA00009995"/>
    </source>
</evidence>
<dbReference type="Proteomes" id="UP001289374">
    <property type="component" value="Unassembled WGS sequence"/>
</dbReference>
<evidence type="ECO:0000313" key="8">
    <source>
        <dbReference type="Proteomes" id="UP001289374"/>
    </source>
</evidence>
<dbReference type="GO" id="GO:0050404">
    <property type="term" value="F:zeatin O-beta-D-xylosyltransferase activity"/>
    <property type="evidence" value="ECO:0007669"/>
    <property type="project" value="UniProtKB-ARBA"/>
</dbReference>
<evidence type="ECO:0000256" key="2">
    <source>
        <dbReference type="ARBA" id="ARBA00022676"/>
    </source>
</evidence>
<dbReference type="PROSITE" id="PS00375">
    <property type="entry name" value="UDPGT"/>
    <property type="match status" value="1"/>
</dbReference>
<sequence length="482" mass="54128">MACSYHSCNPHLNHRDAKNGSTPSQVAVVMVPLPAQGHLNQLLHLSRLIAAYDIPIHFVSTATHNHQGKRRLHGWNPLAADNIHFHDFSIPEFQSPTANPNAANKFPSHLQPLFNTISHLRRPLAALLQTLSQTTHRVVVVHDSLMSSVVQDVFSIPNAESYIFHSISAFSVFWYFWEGQEKPFPVEEDLEKQVPSLDDCFTPEFMEFIVAERKYMGSCSGNLYNACRVVEGRFINLIEKLTGNENKKHWAIGPFNPLEPTGKKPDGPRHECLKWLDKQEPKSVLFVSFGTTTSLPDEQIKELATGLEESEVKFIWVLRDADRGDITAGDEGTMRKAELPKGFEERVKERGIVVRDWAPQLEILGHVATGGFMSHCGWNSCMESISMGVPIAAWPMHSDQPRNAVLMTQVLKIGLVVKDWARRNETVMASTISRTLERLMGSGEGEEIRQRAEELQGAVRRAVADGGITRLEMDSFVAHITR</sequence>
<dbReference type="AlphaFoldDB" id="A0AAE2C0R9"/>
<reference evidence="7" key="1">
    <citation type="submission" date="2020-06" db="EMBL/GenBank/DDBJ databases">
        <authorList>
            <person name="Li T."/>
            <person name="Hu X."/>
            <person name="Zhang T."/>
            <person name="Song X."/>
            <person name="Zhang H."/>
            <person name="Dai N."/>
            <person name="Sheng W."/>
            <person name="Hou X."/>
            <person name="Wei L."/>
        </authorList>
    </citation>
    <scope>NUCLEOTIDE SEQUENCE</scope>
    <source>
        <strain evidence="7">K16</strain>
        <tissue evidence="7">Leaf</tissue>
    </source>
</reference>
<dbReference type="EC" id="2.4.1.-" evidence="5"/>
<dbReference type="CDD" id="cd03784">
    <property type="entry name" value="GT1_Gtf-like"/>
    <property type="match status" value="1"/>
</dbReference>
<feature type="domain" description="Glycosyltransferase N-terminal" evidence="6">
    <location>
        <begin position="25"/>
        <end position="257"/>
    </location>
</feature>
<keyword evidence="3 4" id="KW-0808">Transferase</keyword>
<dbReference type="PANTHER" id="PTHR48044">
    <property type="entry name" value="GLYCOSYLTRANSFERASE"/>
    <property type="match status" value="1"/>
</dbReference>
<evidence type="ECO:0000256" key="5">
    <source>
        <dbReference type="RuleBase" id="RU362057"/>
    </source>
</evidence>
<protein>
    <recommendedName>
        <fullName evidence="5">Glycosyltransferase</fullName>
        <ecNumber evidence="5">2.4.1.-</ecNumber>
    </recommendedName>
</protein>
<dbReference type="InterPro" id="IPR002213">
    <property type="entry name" value="UDP_glucos_trans"/>
</dbReference>
<keyword evidence="2 4" id="KW-0328">Glycosyltransferase</keyword>
<dbReference type="Gene3D" id="3.40.50.2000">
    <property type="entry name" value="Glycogen Phosphorylase B"/>
    <property type="match status" value="2"/>
</dbReference>
<dbReference type="InterPro" id="IPR035595">
    <property type="entry name" value="UDP_glycos_trans_CS"/>
</dbReference>
<dbReference type="GO" id="GO:0009690">
    <property type="term" value="P:cytokinin metabolic process"/>
    <property type="evidence" value="ECO:0007669"/>
    <property type="project" value="UniProtKB-ARBA"/>
</dbReference>
<proteinExistence type="inferred from homology"/>
<dbReference type="InterPro" id="IPR058980">
    <property type="entry name" value="Glyco_transf_N"/>
</dbReference>